<name>A0A7S0Q7A4_9EUKA</name>
<feature type="domain" description="Methyltransferase type 11" evidence="1">
    <location>
        <begin position="5"/>
        <end position="67"/>
    </location>
</feature>
<dbReference type="Pfam" id="PF08241">
    <property type="entry name" value="Methyltransf_11"/>
    <property type="match status" value="1"/>
</dbReference>
<reference evidence="2" key="1">
    <citation type="submission" date="2021-01" db="EMBL/GenBank/DDBJ databases">
        <authorList>
            <person name="Corre E."/>
            <person name="Pelletier E."/>
            <person name="Niang G."/>
            <person name="Scheremetjew M."/>
            <person name="Finn R."/>
            <person name="Kale V."/>
            <person name="Holt S."/>
            <person name="Cochrane G."/>
            <person name="Meng A."/>
            <person name="Brown T."/>
            <person name="Cohen L."/>
        </authorList>
    </citation>
    <scope>NUCLEOTIDE SEQUENCE</scope>
    <source>
        <strain evidence="2">PLY182g</strain>
    </source>
</reference>
<evidence type="ECO:0000313" key="2">
    <source>
        <dbReference type="EMBL" id="CAD8617738.1"/>
    </source>
</evidence>
<sequence>MLSQARPVADAYPGCVQLLQGDAMALPLPDASFDAVVIAFGVLHLPKPELALAEAFRVLKPGGKVAFSVWDAPERSEGMRIMQQAIAEHGNPDASLPGADASGTPPLPFFHFASAENTMVALTAVGFSEASCTFERVPVAAALREEEELFGMFLTATARTRALLEQQSPQQLAAIKGQVARELRERFKGTWIDGVCRQTGGSVPGCDAHMKDITTGVGPIVAVDGRRSIIVPMPAVVAAAAKP</sequence>
<dbReference type="SUPFAM" id="SSF53335">
    <property type="entry name" value="S-adenosyl-L-methionine-dependent methyltransferases"/>
    <property type="match status" value="1"/>
</dbReference>
<proteinExistence type="predicted"/>
<dbReference type="PANTHER" id="PTHR43591">
    <property type="entry name" value="METHYLTRANSFERASE"/>
    <property type="match status" value="1"/>
</dbReference>
<accession>A0A7S0Q7A4</accession>
<gene>
    <name evidence="2" type="ORF">CPEL01642_LOCUS21119</name>
</gene>
<dbReference type="GO" id="GO:0008757">
    <property type="term" value="F:S-adenosylmethionine-dependent methyltransferase activity"/>
    <property type="evidence" value="ECO:0007669"/>
    <property type="project" value="InterPro"/>
</dbReference>
<dbReference type="Gene3D" id="3.40.50.150">
    <property type="entry name" value="Vaccinia Virus protein VP39"/>
    <property type="match status" value="1"/>
</dbReference>
<dbReference type="EMBL" id="HBEY01044072">
    <property type="protein sequence ID" value="CAD8617738.1"/>
    <property type="molecule type" value="Transcribed_RNA"/>
</dbReference>
<dbReference type="AlphaFoldDB" id="A0A7S0Q7A4"/>
<evidence type="ECO:0000259" key="1">
    <source>
        <dbReference type="Pfam" id="PF08241"/>
    </source>
</evidence>
<protein>
    <recommendedName>
        <fullName evidence="1">Methyltransferase type 11 domain-containing protein</fullName>
    </recommendedName>
</protein>
<dbReference type="InterPro" id="IPR013216">
    <property type="entry name" value="Methyltransf_11"/>
</dbReference>
<organism evidence="2">
    <name type="scientific">Coccolithus braarudii</name>
    <dbReference type="NCBI Taxonomy" id="221442"/>
    <lineage>
        <taxon>Eukaryota</taxon>
        <taxon>Haptista</taxon>
        <taxon>Haptophyta</taxon>
        <taxon>Prymnesiophyceae</taxon>
        <taxon>Coccolithales</taxon>
        <taxon>Coccolithaceae</taxon>
        <taxon>Coccolithus</taxon>
    </lineage>
</organism>
<dbReference type="InterPro" id="IPR029063">
    <property type="entry name" value="SAM-dependent_MTases_sf"/>
</dbReference>
<dbReference type="PANTHER" id="PTHR43591:SF24">
    <property type="entry name" value="2-METHOXY-6-POLYPRENYL-1,4-BENZOQUINOL METHYLASE, MITOCHONDRIAL"/>
    <property type="match status" value="1"/>
</dbReference>
<dbReference type="CDD" id="cd02440">
    <property type="entry name" value="AdoMet_MTases"/>
    <property type="match status" value="1"/>
</dbReference>